<evidence type="ECO:0000256" key="4">
    <source>
        <dbReference type="ARBA" id="ARBA00022490"/>
    </source>
</evidence>
<evidence type="ECO:0000256" key="10">
    <source>
        <dbReference type="ARBA" id="ARBA00029362"/>
    </source>
</evidence>
<dbReference type="InterPro" id="IPR046792">
    <property type="entry name" value="Peptidase_C54_cat"/>
</dbReference>
<feature type="compositionally biased region" description="Low complexity" evidence="12">
    <location>
        <begin position="46"/>
        <end position="57"/>
    </location>
</feature>
<name>A0A218ZGC2_9HELO</name>
<dbReference type="GO" id="GO:0005634">
    <property type="term" value="C:nucleus"/>
    <property type="evidence" value="ECO:0007669"/>
    <property type="project" value="UniProtKB-SubCell"/>
</dbReference>
<protein>
    <recommendedName>
        <fullName evidence="11">Cysteine protease</fullName>
        <ecNumber evidence="11">3.4.22.-</ecNumber>
    </recommendedName>
</protein>
<evidence type="ECO:0000256" key="9">
    <source>
        <dbReference type="ARBA" id="ARBA00023006"/>
    </source>
</evidence>
<evidence type="ECO:0000313" key="15">
    <source>
        <dbReference type="Proteomes" id="UP000242519"/>
    </source>
</evidence>
<dbReference type="Proteomes" id="UP000242519">
    <property type="component" value="Unassembled WGS sequence"/>
</dbReference>
<dbReference type="GO" id="GO:0004197">
    <property type="term" value="F:cysteine-type endopeptidase activity"/>
    <property type="evidence" value="ECO:0007669"/>
    <property type="project" value="TreeGrafter"/>
</dbReference>
<evidence type="ECO:0000256" key="5">
    <source>
        <dbReference type="ARBA" id="ARBA00022670"/>
    </source>
</evidence>
<dbReference type="EC" id="3.4.22.-" evidence="11"/>
<evidence type="ECO:0000259" key="13">
    <source>
        <dbReference type="Pfam" id="PF03416"/>
    </source>
</evidence>
<keyword evidence="7" id="KW-0788">Thiol protease</keyword>
<sequence length="450" mass="49940">MAAVDFAKYKRIVQYFWDPEPTNDAASRSPVWCLGKEYKISPKPPAADAAPPSLPDLNSASAVSGRPAHPATPPDSTASSVGSAVYDDEEGGWPSPFLDDFESKIWLTYRSQFPTIPKSQDPRALSAMSLSVRLRSQLVESMGFTSDTGWGCMIRSGQSLLANALVTLRMGRGQMFAADIGFLRLTVRTEWRRGSASREERKIISLFADDPKAPYSIHKFVEHGAAACGKHPGEWFGPSATARCIQALTNGHKSSELRVYLTGDGLEVYEDSFMNIARPDGKEFIPTLILVGTRLGVDKITPVYWEALKSSLQTPQSIGIAGGQPSSSHYFIGVQGQYFFYLDPHQTRPALPLPDDVENYSPEDIDSCHTRRLRRVHVKEMDPSMLIAFLIRDENDWKQWRREVQEVQGKAVIHVADKEPTQQGLGTEREGAIDEVETFDDDDDDTILNA</sequence>
<evidence type="ECO:0000256" key="8">
    <source>
        <dbReference type="ARBA" id="ARBA00022927"/>
    </source>
</evidence>
<evidence type="ECO:0000256" key="1">
    <source>
        <dbReference type="ARBA" id="ARBA00004329"/>
    </source>
</evidence>
<feature type="region of interest" description="Disordered" evidence="12">
    <location>
        <begin position="43"/>
        <end position="87"/>
    </location>
</feature>
<evidence type="ECO:0000313" key="14">
    <source>
        <dbReference type="EMBL" id="OWP06325.1"/>
    </source>
</evidence>
<dbReference type="PANTHER" id="PTHR22624">
    <property type="entry name" value="CYSTEINE PROTEASE ATG4"/>
    <property type="match status" value="1"/>
</dbReference>
<gene>
    <name evidence="14" type="ORF">B2J93_4941</name>
</gene>
<keyword evidence="9" id="KW-0072">Autophagy</keyword>
<dbReference type="GO" id="GO:0034727">
    <property type="term" value="P:piecemeal microautophagy of the nucleus"/>
    <property type="evidence" value="ECO:0007669"/>
    <property type="project" value="TreeGrafter"/>
</dbReference>
<comment type="catalytic activity">
    <reaction evidence="10">
        <text>[protein]-C-terminal L-amino acid-glycyl-phosphatidylethanolamide + H2O = [protein]-C-terminal L-amino acid-glycine + a 1,2-diacyl-sn-glycero-3-phosphoethanolamine</text>
        <dbReference type="Rhea" id="RHEA:67548"/>
        <dbReference type="Rhea" id="RHEA-COMP:17323"/>
        <dbReference type="Rhea" id="RHEA-COMP:17324"/>
        <dbReference type="ChEBI" id="CHEBI:15377"/>
        <dbReference type="ChEBI" id="CHEBI:64612"/>
        <dbReference type="ChEBI" id="CHEBI:172940"/>
        <dbReference type="ChEBI" id="CHEBI:172941"/>
    </reaction>
    <physiologicalReaction direction="left-to-right" evidence="10">
        <dbReference type="Rhea" id="RHEA:67549"/>
    </physiologicalReaction>
</comment>
<dbReference type="AlphaFoldDB" id="A0A218ZGC2"/>
<dbReference type="InterPro" id="IPR038765">
    <property type="entry name" value="Papain-like_cys_pep_sf"/>
</dbReference>
<dbReference type="GO" id="GO:0015031">
    <property type="term" value="P:protein transport"/>
    <property type="evidence" value="ECO:0007669"/>
    <property type="project" value="UniProtKB-KW"/>
</dbReference>
<dbReference type="GO" id="GO:0000407">
    <property type="term" value="C:phagophore assembly site"/>
    <property type="evidence" value="ECO:0007669"/>
    <property type="project" value="UniProtKB-SubCell"/>
</dbReference>
<dbReference type="STRING" id="503106.A0A218ZGC2"/>
<dbReference type="GO" id="GO:0016485">
    <property type="term" value="P:protein processing"/>
    <property type="evidence" value="ECO:0007669"/>
    <property type="project" value="TreeGrafter"/>
</dbReference>
<dbReference type="GO" id="GO:0019786">
    <property type="term" value="F:protein-phosphatidylethanolamide deconjugating activity"/>
    <property type="evidence" value="ECO:0007669"/>
    <property type="project" value="InterPro"/>
</dbReference>
<keyword evidence="3" id="KW-0813">Transport</keyword>
<comment type="similarity">
    <text evidence="2 11">Belongs to the peptidase C54 family.</text>
</comment>
<keyword evidence="11" id="KW-0539">Nucleus</keyword>
<dbReference type="InParanoid" id="A0A218ZGC2"/>
<proteinExistence type="inferred from homology"/>
<dbReference type="GO" id="GO:0000423">
    <property type="term" value="P:mitophagy"/>
    <property type="evidence" value="ECO:0007669"/>
    <property type="project" value="TreeGrafter"/>
</dbReference>
<keyword evidence="6 11" id="KW-0378">Hydrolase</keyword>
<keyword evidence="8" id="KW-0653">Protein transport</keyword>
<dbReference type="OrthoDB" id="2960936at2759"/>
<feature type="domain" description="Peptidase C54 catalytic" evidence="13">
    <location>
        <begin position="96"/>
        <end position="402"/>
    </location>
</feature>
<dbReference type="PANTHER" id="PTHR22624:SF49">
    <property type="entry name" value="CYSTEINE PROTEASE"/>
    <property type="match status" value="1"/>
</dbReference>
<evidence type="ECO:0000256" key="2">
    <source>
        <dbReference type="ARBA" id="ARBA00010958"/>
    </source>
</evidence>
<dbReference type="InterPro" id="IPR005078">
    <property type="entry name" value="Peptidase_C54"/>
</dbReference>
<dbReference type="SUPFAM" id="SSF54001">
    <property type="entry name" value="Cysteine proteinases"/>
    <property type="match status" value="1"/>
</dbReference>
<evidence type="ECO:0000256" key="3">
    <source>
        <dbReference type="ARBA" id="ARBA00022448"/>
    </source>
</evidence>
<dbReference type="EMBL" id="MZNU01000050">
    <property type="protein sequence ID" value="OWP06325.1"/>
    <property type="molecule type" value="Genomic_DNA"/>
</dbReference>
<dbReference type="FunCoup" id="A0A218ZGC2">
    <property type="interactions" value="294"/>
</dbReference>
<dbReference type="GO" id="GO:0000045">
    <property type="term" value="P:autophagosome assembly"/>
    <property type="evidence" value="ECO:0007669"/>
    <property type="project" value="TreeGrafter"/>
</dbReference>
<comment type="caution">
    <text evidence="14">The sequence shown here is derived from an EMBL/GenBank/DDBJ whole genome shotgun (WGS) entry which is preliminary data.</text>
</comment>
<comment type="subcellular location">
    <subcellularLocation>
        <location evidence="11">Nucleus</location>
    </subcellularLocation>
    <subcellularLocation>
        <location evidence="11">Cytoplasm</location>
    </subcellularLocation>
    <subcellularLocation>
        <location evidence="1">Preautophagosomal structure</location>
    </subcellularLocation>
</comment>
<evidence type="ECO:0000256" key="11">
    <source>
        <dbReference type="RuleBase" id="RU363115"/>
    </source>
</evidence>
<keyword evidence="5 11" id="KW-0645">Protease</keyword>
<keyword evidence="15" id="KW-1185">Reference proteome</keyword>
<evidence type="ECO:0000256" key="6">
    <source>
        <dbReference type="ARBA" id="ARBA00022801"/>
    </source>
</evidence>
<keyword evidence="4 11" id="KW-0963">Cytoplasm</keyword>
<evidence type="ECO:0000256" key="12">
    <source>
        <dbReference type="SAM" id="MobiDB-lite"/>
    </source>
</evidence>
<comment type="function">
    <text evidence="11">Required for selective autophagic degradation of the nucleus (nucleophagy) as well as for mitophagy which contributes to regulate mitochondrial quantity and quality by eliminating the mitochondria to a basal level to fulfill cellular energy requirements and preventing excess ROS production.</text>
</comment>
<organism evidence="14 15">
    <name type="scientific">Diplocarpon coronariae</name>
    <dbReference type="NCBI Taxonomy" id="2795749"/>
    <lineage>
        <taxon>Eukaryota</taxon>
        <taxon>Fungi</taxon>
        <taxon>Dikarya</taxon>
        <taxon>Ascomycota</taxon>
        <taxon>Pezizomycotina</taxon>
        <taxon>Leotiomycetes</taxon>
        <taxon>Helotiales</taxon>
        <taxon>Drepanopezizaceae</taxon>
        <taxon>Diplocarpon</taxon>
    </lineage>
</organism>
<evidence type="ECO:0000256" key="7">
    <source>
        <dbReference type="ARBA" id="ARBA00022807"/>
    </source>
</evidence>
<dbReference type="GO" id="GO:0035973">
    <property type="term" value="P:aggrephagy"/>
    <property type="evidence" value="ECO:0007669"/>
    <property type="project" value="TreeGrafter"/>
</dbReference>
<accession>A0A218ZGC2</accession>
<dbReference type="Pfam" id="PF03416">
    <property type="entry name" value="Peptidase_C54"/>
    <property type="match status" value="1"/>
</dbReference>
<reference evidence="14 15" key="1">
    <citation type="submission" date="2017-04" db="EMBL/GenBank/DDBJ databases">
        <title>Draft genome sequence of Marssonina coronaria NL1: causal agent of apple blotch.</title>
        <authorList>
            <person name="Cheng Q."/>
        </authorList>
    </citation>
    <scope>NUCLEOTIDE SEQUENCE [LARGE SCALE GENOMIC DNA]</scope>
    <source>
        <strain evidence="14 15">NL1</strain>
    </source>
</reference>